<organism evidence="1 2">
    <name type="scientific">Chryseosolibacter indicus</name>
    <dbReference type="NCBI Taxonomy" id="2782351"/>
    <lineage>
        <taxon>Bacteria</taxon>
        <taxon>Pseudomonadati</taxon>
        <taxon>Bacteroidota</taxon>
        <taxon>Cytophagia</taxon>
        <taxon>Cytophagales</taxon>
        <taxon>Chryseotaleaceae</taxon>
        <taxon>Chryseosolibacter</taxon>
    </lineage>
</organism>
<sequence>MNILMIVLSLISAYVLFVSASYLLAKLLFPKIEVNDIEEKSRLIRARQRRIARAVR</sequence>
<gene>
    <name evidence="1" type="ORF">KK060_04400</name>
</gene>
<protein>
    <submittedName>
        <fullName evidence="1">Uncharacterized protein</fullName>
    </submittedName>
</protein>
<dbReference type="RefSeq" id="WP_254152476.1">
    <property type="nucleotide sequence ID" value="NZ_JAHESD010000006.1"/>
</dbReference>
<name>A0ABS5VM24_9BACT</name>
<evidence type="ECO:0000313" key="2">
    <source>
        <dbReference type="Proteomes" id="UP000772618"/>
    </source>
</evidence>
<dbReference type="Proteomes" id="UP000772618">
    <property type="component" value="Unassembled WGS sequence"/>
</dbReference>
<comment type="caution">
    <text evidence="1">The sequence shown here is derived from an EMBL/GenBank/DDBJ whole genome shotgun (WGS) entry which is preliminary data.</text>
</comment>
<evidence type="ECO:0000313" key="1">
    <source>
        <dbReference type="EMBL" id="MBT1702507.1"/>
    </source>
</evidence>
<proteinExistence type="predicted"/>
<reference evidence="1 2" key="1">
    <citation type="submission" date="2021-05" db="EMBL/GenBank/DDBJ databases">
        <title>A Polyphasic approach of four new species of the genus Ohtaekwangia: Ohtaekwangia histidinii sp. nov., Ohtaekwangia cretensis sp. nov., Ohtaekwangia indiensis sp. nov., Ohtaekwangia reichenbachii sp. nov. from diverse environment.</title>
        <authorList>
            <person name="Octaviana S."/>
        </authorList>
    </citation>
    <scope>NUCLEOTIDE SEQUENCE [LARGE SCALE GENOMIC DNA]</scope>
    <source>
        <strain evidence="1 2">PWU20</strain>
    </source>
</reference>
<accession>A0ABS5VM24</accession>
<dbReference type="EMBL" id="JAHESD010000006">
    <property type="protein sequence ID" value="MBT1702507.1"/>
    <property type="molecule type" value="Genomic_DNA"/>
</dbReference>
<keyword evidence="2" id="KW-1185">Reference proteome</keyword>